<dbReference type="NCBIfam" id="TIGR02354">
    <property type="entry name" value="thiF_fam2"/>
    <property type="match status" value="1"/>
</dbReference>
<reference evidence="2" key="2">
    <citation type="submission" date="2021-04" db="EMBL/GenBank/DDBJ databases">
        <authorList>
            <person name="Gilroy R."/>
        </authorList>
    </citation>
    <scope>NUCLEOTIDE SEQUENCE</scope>
    <source>
        <strain evidence="2">1068</strain>
    </source>
</reference>
<dbReference type="GO" id="GO:0061504">
    <property type="term" value="P:cyclic threonylcarbamoyladenosine biosynthetic process"/>
    <property type="evidence" value="ECO:0007669"/>
    <property type="project" value="TreeGrafter"/>
</dbReference>
<protein>
    <submittedName>
        <fullName evidence="2">Sulfur carrier protein ThiS adenylyltransferase ThiF</fullName>
    </submittedName>
</protein>
<name>A0A9D2FT40_9FIRM</name>
<dbReference type="InterPro" id="IPR035985">
    <property type="entry name" value="Ubiquitin-activating_enz"/>
</dbReference>
<dbReference type="AlphaFoldDB" id="A0A9D2FT40"/>
<dbReference type="SUPFAM" id="SSF69572">
    <property type="entry name" value="Activating enzymes of the ubiquitin-like proteins"/>
    <property type="match status" value="1"/>
</dbReference>
<evidence type="ECO:0000313" key="2">
    <source>
        <dbReference type="EMBL" id="HIZ66146.1"/>
    </source>
</evidence>
<dbReference type="InterPro" id="IPR000594">
    <property type="entry name" value="ThiF_NAD_FAD-bd"/>
</dbReference>
<dbReference type="InterPro" id="IPR045886">
    <property type="entry name" value="ThiF/MoeB/HesA"/>
</dbReference>
<keyword evidence="2" id="KW-0548">Nucleotidyltransferase</keyword>
<dbReference type="PANTHER" id="PTHR43267">
    <property type="entry name" value="TRNA THREONYLCARBAMOYLADENOSINE DEHYDRATASE"/>
    <property type="match status" value="1"/>
</dbReference>
<sequence length="223" mass="24754">MAEETERSREFPDRQALEEALGARCGQEIQRKLRDSYVAVAGLGGLGSNVATALARAGVGRLLLVDFDRVDISNLNRQHYFIKHLGMPKPEALKEQLLQINPWMKVETAFVKVTQENIEQLFQNVQVVCEAFDRAENKAMLVNKVLELFPQKGLICASGLAGYGRSNQIQTRKIGRNFYLCGDEVSENLPGMGLWAPRAALCAAHQANAVLEFLLGPQDTEIQ</sequence>
<feature type="domain" description="THIF-type NAD/FAD binding fold" evidence="1">
    <location>
        <begin position="24"/>
        <end position="220"/>
    </location>
</feature>
<dbReference type="EMBL" id="DXBG01000228">
    <property type="protein sequence ID" value="HIZ66146.1"/>
    <property type="molecule type" value="Genomic_DNA"/>
</dbReference>
<dbReference type="Gene3D" id="3.40.50.720">
    <property type="entry name" value="NAD(P)-binding Rossmann-like Domain"/>
    <property type="match status" value="1"/>
</dbReference>
<dbReference type="InterPro" id="IPR012729">
    <property type="entry name" value="ThiF_fam2"/>
</dbReference>
<dbReference type="NCBIfam" id="NF006395">
    <property type="entry name" value="PRK08644.1"/>
    <property type="match status" value="1"/>
</dbReference>
<keyword evidence="2" id="KW-0808">Transferase</keyword>
<dbReference type="Pfam" id="PF00899">
    <property type="entry name" value="ThiF"/>
    <property type="match status" value="1"/>
</dbReference>
<dbReference type="Proteomes" id="UP000824056">
    <property type="component" value="Unassembled WGS sequence"/>
</dbReference>
<organism evidence="2 3">
    <name type="scientific">Candidatus Blautia pullicola</name>
    <dbReference type="NCBI Taxonomy" id="2838498"/>
    <lineage>
        <taxon>Bacteria</taxon>
        <taxon>Bacillati</taxon>
        <taxon>Bacillota</taxon>
        <taxon>Clostridia</taxon>
        <taxon>Lachnospirales</taxon>
        <taxon>Lachnospiraceae</taxon>
        <taxon>Blautia</taxon>
    </lineage>
</organism>
<dbReference type="PANTHER" id="PTHR43267:SF3">
    <property type="entry name" value="THIF PROTEIN"/>
    <property type="match status" value="1"/>
</dbReference>
<dbReference type="GO" id="GO:0008641">
    <property type="term" value="F:ubiquitin-like modifier activating enzyme activity"/>
    <property type="evidence" value="ECO:0007669"/>
    <property type="project" value="InterPro"/>
</dbReference>
<evidence type="ECO:0000313" key="3">
    <source>
        <dbReference type="Proteomes" id="UP000824056"/>
    </source>
</evidence>
<dbReference type="GO" id="GO:0061503">
    <property type="term" value="F:tRNA threonylcarbamoyladenosine dehydratase"/>
    <property type="evidence" value="ECO:0007669"/>
    <property type="project" value="TreeGrafter"/>
</dbReference>
<accession>A0A9D2FT40</accession>
<comment type="caution">
    <text evidence="2">The sequence shown here is derived from an EMBL/GenBank/DDBJ whole genome shotgun (WGS) entry which is preliminary data.</text>
</comment>
<evidence type="ECO:0000259" key="1">
    <source>
        <dbReference type="Pfam" id="PF00899"/>
    </source>
</evidence>
<proteinExistence type="predicted"/>
<reference evidence="2" key="1">
    <citation type="journal article" date="2021" name="PeerJ">
        <title>Extensive microbial diversity within the chicken gut microbiome revealed by metagenomics and culture.</title>
        <authorList>
            <person name="Gilroy R."/>
            <person name="Ravi A."/>
            <person name="Getino M."/>
            <person name="Pursley I."/>
            <person name="Horton D.L."/>
            <person name="Alikhan N.F."/>
            <person name="Baker D."/>
            <person name="Gharbi K."/>
            <person name="Hall N."/>
            <person name="Watson M."/>
            <person name="Adriaenssens E.M."/>
            <person name="Foster-Nyarko E."/>
            <person name="Jarju S."/>
            <person name="Secka A."/>
            <person name="Antonio M."/>
            <person name="Oren A."/>
            <person name="Chaudhuri R.R."/>
            <person name="La Ragione R."/>
            <person name="Hildebrand F."/>
            <person name="Pallen M.J."/>
        </authorList>
    </citation>
    <scope>NUCLEOTIDE SEQUENCE</scope>
    <source>
        <strain evidence="2">1068</strain>
    </source>
</reference>
<dbReference type="GO" id="GO:0016779">
    <property type="term" value="F:nucleotidyltransferase activity"/>
    <property type="evidence" value="ECO:0007669"/>
    <property type="project" value="UniProtKB-KW"/>
</dbReference>
<dbReference type="CDD" id="cd01487">
    <property type="entry name" value="E1_ThiF_like"/>
    <property type="match status" value="1"/>
</dbReference>
<gene>
    <name evidence="2" type="primary">thiF</name>
    <name evidence="2" type="ORF">H9809_09660</name>
</gene>